<keyword evidence="3" id="KW-1185">Reference proteome</keyword>
<organism evidence="2 3">
    <name type="scientific">Fusarium mundagurra</name>
    <dbReference type="NCBI Taxonomy" id="1567541"/>
    <lineage>
        <taxon>Eukaryota</taxon>
        <taxon>Fungi</taxon>
        <taxon>Dikarya</taxon>
        <taxon>Ascomycota</taxon>
        <taxon>Pezizomycotina</taxon>
        <taxon>Sordariomycetes</taxon>
        <taxon>Hypocreomycetidae</taxon>
        <taxon>Hypocreales</taxon>
        <taxon>Nectriaceae</taxon>
        <taxon>Fusarium</taxon>
        <taxon>Fusarium fujikuroi species complex</taxon>
    </lineage>
</organism>
<sequence>MCQSKSPASSDERLEQSQVSSPTSFLCDICSMRQRPENCQSSIEKNEWCDFDIFKHRPYGEVLEAAKGGCRICQLFTTHFNLDENSVSNISLSLHFQPGHPLNSEDPFYREHRLVMSCGTESIPGSEVLDATSKHLVVCEVQAHYEPTQALAGDTREDSLRYARTWLRSCGWCRVIGGPQRQLPLPTRLIEIRDTGEPSAPNIVLVDGESLTERGEDDRVYELTTDNLDDFTKGIPWSSLPTVFKDAIVFTMKLGFEYIWIDALCIIQDSHSDWAREASRMHQVYKNGDLNISALAAASDPETASLYVARDPAAAPAFMADALWLNDVTTYCVIPEASHFERSIDTAELNQRGWVFQERFLSPRTLSFGTQLFWECAHRESSEEFPRRLPPVFGSFQPFKSRRLRGDSGLDDPSVDYIALDDSIPAFYEHWRQLVELYSRYKFTMTSDRLPALSGVAMELVLQYPEHRDKYLAGLWEGDFLKELTWCVTGVWLRTPTEESYRKNATKESSSTAMATTSIPSWSWASSDFPVRFPGQGYRYRKHGAKELCRKEKVDIFLANEEHPFGLVMGGVAKIHGRLYRTIESAIWEEHESSLHDFQNNLFPNPHSIPVLTSLTATLETEGLTSPFSRAGLAKLTGTVEEGIIAFSKGSRELLLGDCVGERLVEIR</sequence>
<accession>A0A8H5XMA3</accession>
<dbReference type="PANTHER" id="PTHR33112:SF16">
    <property type="entry name" value="HETEROKARYON INCOMPATIBILITY DOMAIN-CONTAINING PROTEIN"/>
    <property type="match status" value="1"/>
</dbReference>
<proteinExistence type="predicted"/>
<comment type="caution">
    <text evidence="2">The sequence shown here is derived from an EMBL/GenBank/DDBJ whole genome shotgun (WGS) entry which is preliminary data.</text>
</comment>
<feature type="domain" description="Heterokaryon incompatibility" evidence="1">
    <location>
        <begin position="227"/>
        <end position="358"/>
    </location>
</feature>
<gene>
    <name evidence="2" type="ORF">FMUND_15777</name>
</gene>
<dbReference type="PANTHER" id="PTHR33112">
    <property type="entry name" value="DOMAIN PROTEIN, PUTATIVE-RELATED"/>
    <property type="match status" value="1"/>
</dbReference>
<name>A0A8H5XMA3_9HYPO</name>
<evidence type="ECO:0000313" key="3">
    <source>
        <dbReference type="Proteomes" id="UP000544331"/>
    </source>
</evidence>
<protein>
    <submittedName>
        <fullName evidence="2">Tol</fullName>
    </submittedName>
</protein>
<evidence type="ECO:0000313" key="2">
    <source>
        <dbReference type="EMBL" id="KAF5696121.1"/>
    </source>
</evidence>
<dbReference type="Pfam" id="PF06985">
    <property type="entry name" value="HET"/>
    <property type="match status" value="1"/>
</dbReference>
<evidence type="ECO:0000259" key="1">
    <source>
        <dbReference type="Pfam" id="PF06985"/>
    </source>
</evidence>
<dbReference type="EMBL" id="JAAOAN010001261">
    <property type="protein sequence ID" value="KAF5696121.1"/>
    <property type="molecule type" value="Genomic_DNA"/>
</dbReference>
<dbReference type="InterPro" id="IPR010730">
    <property type="entry name" value="HET"/>
</dbReference>
<dbReference type="Proteomes" id="UP000544331">
    <property type="component" value="Unassembled WGS sequence"/>
</dbReference>
<dbReference type="AlphaFoldDB" id="A0A8H5XMA3"/>
<reference evidence="2 3" key="1">
    <citation type="submission" date="2020-05" db="EMBL/GenBank/DDBJ databases">
        <title>Identification and distribution of gene clusters putatively required for synthesis of sphingolipid metabolism inhibitors in phylogenetically diverse species of the filamentous fungus Fusarium.</title>
        <authorList>
            <person name="Kim H.-S."/>
            <person name="Busman M."/>
            <person name="Brown D.W."/>
            <person name="Divon H."/>
            <person name="Uhlig S."/>
            <person name="Proctor R.H."/>
        </authorList>
    </citation>
    <scope>NUCLEOTIDE SEQUENCE [LARGE SCALE GENOMIC DNA]</scope>
    <source>
        <strain evidence="2 3">NRRL 66235</strain>
    </source>
</reference>
<dbReference type="OrthoDB" id="5347061at2759"/>